<dbReference type="InterPro" id="IPR036291">
    <property type="entry name" value="NAD(P)-bd_dom_sf"/>
</dbReference>
<reference evidence="8" key="1">
    <citation type="submission" date="2022-11" db="EMBL/GenBank/DDBJ databases">
        <authorList>
            <person name="Petersen C."/>
        </authorList>
    </citation>
    <scope>NUCLEOTIDE SEQUENCE</scope>
    <source>
        <strain evidence="8">IBT 23319</strain>
    </source>
</reference>
<dbReference type="RefSeq" id="XP_056499649.1">
    <property type="nucleotide sequence ID" value="XM_056646208.1"/>
</dbReference>
<dbReference type="Proteomes" id="UP001147733">
    <property type="component" value="Unassembled WGS sequence"/>
</dbReference>
<protein>
    <recommendedName>
        <fullName evidence="7">Enoyl reductase (ER) domain-containing protein</fullName>
    </recommendedName>
</protein>
<proteinExistence type="inferred from homology"/>
<evidence type="ECO:0000256" key="3">
    <source>
        <dbReference type="ARBA" id="ARBA00022723"/>
    </source>
</evidence>
<keyword evidence="4 6" id="KW-0862">Zinc</keyword>
<evidence type="ECO:0000256" key="1">
    <source>
        <dbReference type="ARBA" id="ARBA00001947"/>
    </source>
</evidence>
<dbReference type="InterPro" id="IPR011032">
    <property type="entry name" value="GroES-like_sf"/>
</dbReference>
<dbReference type="AlphaFoldDB" id="A0A9W9TLS8"/>
<evidence type="ECO:0000313" key="9">
    <source>
        <dbReference type="Proteomes" id="UP001147733"/>
    </source>
</evidence>
<evidence type="ECO:0000256" key="2">
    <source>
        <dbReference type="ARBA" id="ARBA00008072"/>
    </source>
</evidence>
<dbReference type="PROSITE" id="PS00059">
    <property type="entry name" value="ADH_ZINC"/>
    <property type="match status" value="1"/>
</dbReference>
<evidence type="ECO:0000256" key="5">
    <source>
        <dbReference type="ARBA" id="ARBA00023002"/>
    </source>
</evidence>
<keyword evidence="3 6" id="KW-0479">Metal-binding</keyword>
<dbReference type="InterPro" id="IPR020843">
    <property type="entry name" value="ER"/>
</dbReference>
<dbReference type="SMART" id="SM00829">
    <property type="entry name" value="PKS_ER"/>
    <property type="match status" value="1"/>
</dbReference>
<dbReference type="CDD" id="cd08233">
    <property type="entry name" value="butanediol_DH_like"/>
    <property type="match status" value="1"/>
</dbReference>
<dbReference type="EMBL" id="JAPQKT010000006">
    <property type="protein sequence ID" value="KAJ5227284.1"/>
    <property type="molecule type" value="Genomic_DNA"/>
</dbReference>
<evidence type="ECO:0000256" key="6">
    <source>
        <dbReference type="RuleBase" id="RU361277"/>
    </source>
</evidence>
<sequence length="355" mass="37693">MRAVRFHGREDIRLDEVEEPSCGIGQVKIRPAFVGICGSDIHEYLSGPSAVPVTPHPITGGTLPTVLGHEFSGTVEEIGEGVNNLKVGDKVAVKPNLSDGSCPRCTMGRFNICNNLGFIGYSGDAGGMSDHVVVDRKHAFKLPDPIPLDIGALVEPLTVAWHAVSRSPLQVGDTALVVGAGPIGLAIVQVLKARGIKTIIAVEISQQRRKHAQLFGASHVLDPKEIDAVSKIREIAGQFQGVPVSFETSGAQAGLDTALAGLRARGTMVIVSLWEEKPTINAFPDIVLGEKHVTGAAVFDDGDFEAVIEAIASGAIQPRPMITSKIGMHEVAEKGFRALINDRDQHVKILVDISL</sequence>
<dbReference type="SUPFAM" id="SSF50129">
    <property type="entry name" value="GroES-like"/>
    <property type="match status" value="1"/>
</dbReference>
<evidence type="ECO:0000313" key="8">
    <source>
        <dbReference type="EMBL" id="KAJ5227284.1"/>
    </source>
</evidence>
<reference evidence="8" key="2">
    <citation type="journal article" date="2023" name="IMA Fungus">
        <title>Comparative genomic study of the Penicillium genus elucidates a diverse pangenome and 15 lateral gene transfer events.</title>
        <authorList>
            <person name="Petersen C."/>
            <person name="Sorensen T."/>
            <person name="Nielsen M.R."/>
            <person name="Sondergaard T.E."/>
            <person name="Sorensen J.L."/>
            <person name="Fitzpatrick D.A."/>
            <person name="Frisvad J.C."/>
            <person name="Nielsen K.L."/>
        </authorList>
    </citation>
    <scope>NUCLEOTIDE SEQUENCE</scope>
    <source>
        <strain evidence="8">IBT 23319</strain>
    </source>
</reference>
<feature type="domain" description="Enoyl reductase (ER)" evidence="7">
    <location>
        <begin position="8"/>
        <end position="351"/>
    </location>
</feature>
<dbReference type="GO" id="GO:0000721">
    <property type="term" value="F:(R,R)-butanediol dehydrogenase activity"/>
    <property type="evidence" value="ECO:0007669"/>
    <property type="project" value="TreeGrafter"/>
</dbReference>
<dbReference type="Pfam" id="PF08240">
    <property type="entry name" value="ADH_N"/>
    <property type="match status" value="1"/>
</dbReference>
<dbReference type="GO" id="GO:0005737">
    <property type="term" value="C:cytoplasm"/>
    <property type="evidence" value="ECO:0007669"/>
    <property type="project" value="TreeGrafter"/>
</dbReference>
<dbReference type="PANTHER" id="PTHR43161">
    <property type="entry name" value="SORBITOL DEHYDROGENASE"/>
    <property type="match status" value="1"/>
</dbReference>
<dbReference type="Pfam" id="PF00107">
    <property type="entry name" value="ADH_zinc_N"/>
    <property type="match status" value="1"/>
</dbReference>
<dbReference type="InterPro" id="IPR013154">
    <property type="entry name" value="ADH-like_N"/>
</dbReference>
<dbReference type="InterPro" id="IPR002328">
    <property type="entry name" value="ADH_Zn_CS"/>
</dbReference>
<dbReference type="Gene3D" id="3.90.180.10">
    <property type="entry name" value="Medium-chain alcohol dehydrogenases, catalytic domain"/>
    <property type="match status" value="1"/>
</dbReference>
<accession>A0A9W9TLS8</accession>
<dbReference type="OrthoDB" id="3941538at2759"/>
<dbReference type="GO" id="GO:0008270">
    <property type="term" value="F:zinc ion binding"/>
    <property type="evidence" value="ECO:0007669"/>
    <property type="project" value="InterPro"/>
</dbReference>
<evidence type="ECO:0000256" key="4">
    <source>
        <dbReference type="ARBA" id="ARBA00022833"/>
    </source>
</evidence>
<evidence type="ECO:0000259" key="7">
    <source>
        <dbReference type="SMART" id="SM00829"/>
    </source>
</evidence>
<dbReference type="Gene3D" id="3.40.50.720">
    <property type="entry name" value="NAD(P)-binding Rossmann-like Domain"/>
    <property type="match status" value="1"/>
</dbReference>
<comment type="similarity">
    <text evidence="2 6">Belongs to the zinc-containing alcohol dehydrogenase family.</text>
</comment>
<keyword evidence="5" id="KW-0560">Oxidoreductase</keyword>
<comment type="caution">
    <text evidence="8">The sequence shown here is derived from an EMBL/GenBank/DDBJ whole genome shotgun (WGS) entry which is preliminary data.</text>
</comment>
<name>A0A9W9TLS8_PENCI</name>
<dbReference type="PANTHER" id="PTHR43161:SF23">
    <property type="entry name" value="(R,R)-BUTANEDIOL DEHYDROGENASE-RELATED"/>
    <property type="match status" value="1"/>
</dbReference>
<comment type="cofactor">
    <cofactor evidence="1 6">
        <name>Zn(2+)</name>
        <dbReference type="ChEBI" id="CHEBI:29105"/>
    </cofactor>
</comment>
<keyword evidence="9" id="KW-1185">Reference proteome</keyword>
<dbReference type="InterPro" id="IPR013149">
    <property type="entry name" value="ADH-like_C"/>
</dbReference>
<dbReference type="SUPFAM" id="SSF51735">
    <property type="entry name" value="NAD(P)-binding Rossmann-fold domains"/>
    <property type="match status" value="1"/>
</dbReference>
<dbReference type="GeneID" id="81385375"/>
<dbReference type="GO" id="GO:0034079">
    <property type="term" value="P:butanediol biosynthetic process"/>
    <property type="evidence" value="ECO:0007669"/>
    <property type="project" value="TreeGrafter"/>
</dbReference>
<gene>
    <name evidence="8" type="ORF">N7469_007290</name>
</gene>
<organism evidence="8 9">
    <name type="scientific">Penicillium citrinum</name>
    <dbReference type="NCBI Taxonomy" id="5077"/>
    <lineage>
        <taxon>Eukaryota</taxon>
        <taxon>Fungi</taxon>
        <taxon>Dikarya</taxon>
        <taxon>Ascomycota</taxon>
        <taxon>Pezizomycotina</taxon>
        <taxon>Eurotiomycetes</taxon>
        <taxon>Eurotiomycetidae</taxon>
        <taxon>Eurotiales</taxon>
        <taxon>Aspergillaceae</taxon>
        <taxon>Penicillium</taxon>
    </lineage>
</organism>